<protein>
    <submittedName>
        <fullName evidence="1">Uncharacterized protein</fullName>
    </submittedName>
</protein>
<evidence type="ECO:0000313" key="2">
    <source>
        <dbReference type="Proteomes" id="UP000663881"/>
    </source>
</evidence>
<sequence>GGSSKVRKMSYAHPNSILPVDMGSMRKLEDMEKNLFSYFWVDWL</sequence>
<name>A0A820TLW6_9BILA</name>
<accession>A0A820TLW6</accession>
<dbReference type="Proteomes" id="UP000663881">
    <property type="component" value="Unassembled WGS sequence"/>
</dbReference>
<dbReference type="EMBL" id="CAJOAY010038212">
    <property type="protein sequence ID" value="CAF4468577.1"/>
    <property type="molecule type" value="Genomic_DNA"/>
</dbReference>
<reference evidence="1" key="1">
    <citation type="submission" date="2021-02" db="EMBL/GenBank/DDBJ databases">
        <authorList>
            <person name="Nowell W R."/>
        </authorList>
    </citation>
    <scope>NUCLEOTIDE SEQUENCE</scope>
</reference>
<gene>
    <name evidence="1" type="ORF">OKA104_LOCUS55099</name>
</gene>
<proteinExistence type="predicted"/>
<dbReference type="AlphaFoldDB" id="A0A820TLW6"/>
<feature type="non-terminal residue" evidence="1">
    <location>
        <position position="1"/>
    </location>
</feature>
<comment type="caution">
    <text evidence="1">The sequence shown here is derived from an EMBL/GenBank/DDBJ whole genome shotgun (WGS) entry which is preliminary data.</text>
</comment>
<evidence type="ECO:0000313" key="1">
    <source>
        <dbReference type="EMBL" id="CAF4468577.1"/>
    </source>
</evidence>
<organism evidence="1 2">
    <name type="scientific">Adineta steineri</name>
    <dbReference type="NCBI Taxonomy" id="433720"/>
    <lineage>
        <taxon>Eukaryota</taxon>
        <taxon>Metazoa</taxon>
        <taxon>Spiralia</taxon>
        <taxon>Gnathifera</taxon>
        <taxon>Rotifera</taxon>
        <taxon>Eurotatoria</taxon>
        <taxon>Bdelloidea</taxon>
        <taxon>Adinetida</taxon>
        <taxon>Adinetidae</taxon>
        <taxon>Adineta</taxon>
    </lineage>
</organism>